<organism evidence="1 2">
    <name type="scientific">Colletotrichum scovillei</name>
    <dbReference type="NCBI Taxonomy" id="1209932"/>
    <lineage>
        <taxon>Eukaryota</taxon>
        <taxon>Fungi</taxon>
        <taxon>Dikarya</taxon>
        <taxon>Ascomycota</taxon>
        <taxon>Pezizomycotina</taxon>
        <taxon>Sordariomycetes</taxon>
        <taxon>Hypocreomycetidae</taxon>
        <taxon>Glomerellales</taxon>
        <taxon>Glomerellaceae</taxon>
        <taxon>Colletotrichum</taxon>
        <taxon>Colletotrichum acutatum species complex</taxon>
    </lineage>
</organism>
<reference evidence="1" key="1">
    <citation type="submission" date="2021-05" db="EMBL/GenBank/DDBJ databases">
        <title>Comparative genomics of three Colletotrichum scovillei strains and genetic complementation revealed genes involved fungal growth and virulence on chili pepper.</title>
        <authorList>
            <person name="Hsieh D.-K."/>
            <person name="Chuang S.-C."/>
            <person name="Chen C.-Y."/>
            <person name="Chao Y.-T."/>
            <person name="Lu M.-Y.J."/>
            <person name="Lee M.-H."/>
            <person name="Shih M.-C."/>
        </authorList>
    </citation>
    <scope>NUCLEOTIDE SEQUENCE</scope>
    <source>
        <strain evidence="1">Coll-153</strain>
    </source>
</reference>
<sequence>MFATYSHAFWNRLTRTLRRRKISRTMIQVLEGLKSHTALPGSLLMHESVVCWDERKRWNELNLIALVATTPAKIGQNGCLEDVGHSDGDAD</sequence>
<accession>A0A9P7QUN2</accession>
<keyword evidence="2" id="KW-1185">Reference proteome</keyword>
<proteinExistence type="predicted"/>
<evidence type="ECO:0000313" key="1">
    <source>
        <dbReference type="EMBL" id="KAG7040536.1"/>
    </source>
</evidence>
<name>A0A9P7QUN2_9PEZI</name>
<gene>
    <name evidence="1" type="ORF">JMJ77_011400</name>
</gene>
<dbReference type="Proteomes" id="UP000699042">
    <property type="component" value="Unassembled WGS sequence"/>
</dbReference>
<evidence type="ECO:0000313" key="2">
    <source>
        <dbReference type="Proteomes" id="UP000699042"/>
    </source>
</evidence>
<dbReference type="AlphaFoldDB" id="A0A9P7QUN2"/>
<comment type="caution">
    <text evidence="1">The sequence shown here is derived from an EMBL/GenBank/DDBJ whole genome shotgun (WGS) entry which is preliminary data.</text>
</comment>
<dbReference type="EMBL" id="JAESDN010000023">
    <property type="protein sequence ID" value="KAG7040536.1"/>
    <property type="molecule type" value="Genomic_DNA"/>
</dbReference>
<protein>
    <submittedName>
        <fullName evidence="1">Nonribosomal peptide synthase Pes1</fullName>
    </submittedName>
</protein>